<protein>
    <submittedName>
        <fullName evidence="2">Uncharacterized protein</fullName>
    </submittedName>
</protein>
<evidence type="ECO:0000313" key="2">
    <source>
        <dbReference type="EMBL" id="CAG6650749.1"/>
    </source>
</evidence>
<feature type="transmembrane region" description="Helical" evidence="1">
    <location>
        <begin position="12"/>
        <end position="33"/>
    </location>
</feature>
<reference evidence="2" key="1">
    <citation type="submission" date="2021-05" db="EMBL/GenBank/DDBJ databases">
        <authorList>
            <person name="Alioto T."/>
            <person name="Alioto T."/>
            <person name="Gomez Garrido J."/>
        </authorList>
    </citation>
    <scope>NUCLEOTIDE SEQUENCE</scope>
</reference>
<accession>A0A8D8WAF7</accession>
<name>A0A8D8WAF7_9HEMI</name>
<evidence type="ECO:0000256" key="1">
    <source>
        <dbReference type="SAM" id="Phobius"/>
    </source>
</evidence>
<dbReference type="AlphaFoldDB" id="A0A8D8WAF7"/>
<dbReference type="EMBL" id="HBUF01163776">
    <property type="protein sequence ID" value="CAG6650749.1"/>
    <property type="molecule type" value="Transcribed_RNA"/>
</dbReference>
<keyword evidence="1" id="KW-0812">Transmembrane</keyword>
<organism evidence="2">
    <name type="scientific">Cacopsylla melanoneura</name>
    <dbReference type="NCBI Taxonomy" id="428564"/>
    <lineage>
        <taxon>Eukaryota</taxon>
        <taxon>Metazoa</taxon>
        <taxon>Ecdysozoa</taxon>
        <taxon>Arthropoda</taxon>
        <taxon>Hexapoda</taxon>
        <taxon>Insecta</taxon>
        <taxon>Pterygota</taxon>
        <taxon>Neoptera</taxon>
        <taxon>Paraneoptera</taxon>
        <taxon>Hemiptera</taxon>
        <taxon>Sternorrhyncha</taxon>
        <taxon>Psylloidea</taxon>
        <taxon>Psyllidae</taxon>
        <taxon>Psyllinae</taxon>
        <taxon>Cacopsylla</taxon>
    </lineage>
</organism>
<proteinExistence type="predicted"/>
<sequence length="110" mass="13097">MIFYLGSVQAQIVHLSISISSYIKMVLNILHYYRLLKMLIESKHSLPIVYQNDGNVHLSEHDELEKNEEIYSFPDIYNNNIRTVLGMNEKPMSYLKTLTFYRRIHYTILQ</sequence>
<keyword evidence="1" id="KW-1133">Transmembrane helix</keyword>
<keyword evidence="1" id="KW-0472">Membrane</keyword>